<protein>
    <submittedName>
        <fullName evidence="11">Cytochrome P450 4V2</fullName>
    </submittedName>
</protein>
<dbReference type="InterPro" id="IPR002401">
    <property type="entry name" value="Cyt_P450_E_grp-I"/>
</dbReference>
<keyword evidence="10" id="KW-0560">Oxidoreductase</keyword>
<dbReference type="GO" id="GO:0005506">
    <property type="term" value="F:iron ion binding"/>
    <property type="evidence" value="ECO:0007669"/>
    <property type="project" value="InterPro"/>
</dbReference>
<evidence type="ECO:0000256" key="2">
    <source>
        <dbReference type="ARBA" id="ARBA00004586"/>
    </source>
</evidence>
<feature type="binding site" description="axial binding residue" evidence="9">
    <location>
        <position position="406"/>
    </location>
    <ligand>
        <name>heme</name>
        <dbReference type="ChEBI" id="CHEBI:30413"/>
    </ligand>
    <ligandPart>
        <name>Fe</name>
        <dbReference type="ChEBI" id="CHEBI:18248"/>
    </ligandPart>
</feature>
<comment type="cofactor">
    <cofactor evidence="1 9">
        <name>heme</name>
        <dbReference type="ChEBI" id="CHEBI:30413"/>
    </cofactor>
</comment>
<keyword evidence="6 9" id="KW-0408">Iron</keyword>
<dbReference type="GO" id="GO:0005789">
    <property type="term" value="C:endoplasmic reticulum membrane"/>
    <property type="evidence" value="ECO:0007669"/>
    <property type="project" value="UniProtKB-SubCell"/>
</dbReference>
<keyword evidence="8" id="KW-0472">Membrane</keyword>
<proteinExistence type="inferred from homology"/>
<dbReference type="PRINTS" id="PR00463">
    <property type="entry name" value="EP450I"/>
</dbReference>
<dbReference type="AlphaFoldDB" id="A0A4Y2PI60"/>
<evidence type="ECO:0000256" key="9">
    <source>
        <dbReference type="PIRSR" id="PIRSR602401-1"/>
    </source>
</evidence>
<dbReference type="PROSITE" id="PS00086">
    <property type="entry name" value="CYTOCHROME_P450"/>
    <property type="match status" value="1"/>
</dbReference>
<keyword evidence="7 10" id="KW-0503">Monooxygenase</keyword>
<dbReference type="PANTHER" id="PTHR24291">
    <property type="entry name" value="CYTOCHROME P450 FAMILY 4"/>
    <property type="match status" value="1"/>
</dbReference>
<evidence type="ECO:0000256" key="10">
    <source>
        <dbReference type="RuleBase" id="RU000461"/>
    </source>
</evidence>
<dbReference type="GO" id="GO:0020037">
    <property type="term" value="F:heme binding"/>
    <property type="evidence" value="ECO:0007669"/>
    <property type="project" value="InterPro"/>
</dbReference>
<dbReference type="SUPFAM" id="SSF48264">
    <property type="entry name" value="Cytochrome P450"/>
    <property type="match status" value="1"/>
</dbReference>
<dbReference type="InterPro" id="IPR050196">
    <property type="entry name" value="Cytochrome_P450_Monoox"/>
</dbReference>
<evidence type="ECO:0000313" key="12">
    <source>
        <dbReference type="Proteomes" id="UP000499080"/>
    </source>
</evidence>
<comment type="subcellular location">
    <subcellularLocation>
        <location evidence="2">Endoplasmic reticulum membrane</location>
    </subcellularLocation>
</comment>
<dbReference type="Pfam" id="PF00067">
    <property type="entry name" value="p450"/>
    <property type="match status" value="1"/>
</dbReference>
<dbReference type="EMBL" id="BGPR01011206">
    <property type="protein sequence ID" value="GBN50170.1"/>
    <property type="molecule type" value="Genomic_DNA"/>
</dbReference>
<dbReference type="Gene3D" id="1.10.630.10">
    <property type="entry name" value="Cytochrome P450"/>
    <property type="match status" value="1"/>
</dbReference>
<evidence type="ECO:0000256" key="1">
    <source>
        <dbReference type="ARBA" id="ARBA00001971"/>
    </source>
</evidence>
<dbReference type="OrthoDB" id="6433301at2759"/>
<keyword evidence="5" id="KW-0256">Endoplasmic reticulum</keyword>
<name>A0A4Y2PI60_ARAVE</name>
<dbReference type="CDD" id="cd20628">
    <property type="entry name" value="CYP4"/>
    <property type="match status" value="1"/>
</dbReference>
<evidence type="ECO:0000256" key="8">
    <source>
        <dbReference type="ARBA" id="ARBA00023136"/>
    </source>
</evidence>
<dbReference type="InterPro" id="IPR036396">
    <property type="entry name" value="Cyt_P450_sf"/>
</dbReference>
<evidence type="ECO:0000256" key="3">
    <source>
        <dbReference type="ARBA" id="ARBA00010617"/>
    </source>
</evidence>
<dbReference type="GO" id="GO:0016705">
    <property type="term" value="F:oxidoreductase activity, acting on paired donors, with incorporation or reduction of molecular oxygen"/>
    <property type="evidence" value="ECO:0007669"/>
    <property type="project" value="InterPro"/>
</dbReference>
<dbReference type="InterPro" id="IPR001128">
    <property type="entry name" value="Cyt_P450"/>
</dbReference>
<dbReference type="PRINTS" id="PR00385">
    <property type="entry name" value="P450"/>
</dbReference>
<gene>
    <name evidence="11" type="primary">CYP4V2_25</name>
    <name evidence="11" type="ORF">AVEN_200458_1</name>
</gene>
<dbReference type="InterPro" id="IPR017972">
    <property type="entry name" value="Cyt_P450_CS"/>
</dbReference>
<evidence type="ECO:0000313" key="11">
    <source>
        <dbReference type="EMBL" id="GBN50170.1"/>
    </source>
</evidence>
<evidence type="ECO:0000256" key="4">
    <source>
        <dbReference type="ARBA" id="ARBA00022617"/>
    </source>
</evidence>
<keyword evidence="12" id="KW-1185">Reference proteome</keyword>
<reference evidence="11 12" key="1">
    <citation type="journal article" date="2019" name="Sci. Rep.">
        <title>Orb-weaving spider Araneus ventricosus genome elucidates the spidroin gene catalogue.</title>
        <authorList>
            <person name="Kono N."/>
            <person name="Nakamura H."/>
            <person name="Ohtoshi R."/>
            <person name="Moran D.A.P."/>
            <person name="Shinohara A."/>
            <person name="Yoshida Y."/>
            <person name="Fujiwara M."/>
            <person name="Mori M."/>
            <person name="Tomita M."/>
            <person name="Arakawa K."/>
        </authorList>
    </citation>
    <scope>NUCLEOTIDE SEQUENCE [LARGE SCALE GENOMIC DNA]</scope>
</reference>
<dbReference type="PANTHER" id="PTHR24291:SF189">
    <property type="entry name" value="CYTOCHROME P450 4C3-RELATED"/>
    <property type="match status" value="1"/>
</dbReference>
<comment type="similarity">
    <text evidence="3 10">Belongs to the cytochrome P450 family.</text>
</comment>
<dbReference type="Proteomes" id="UP000499080">
    <property type="component" value="Unassembled WGS sequence"/>
</dbReference>
<accession>A0A4Y2PI60</accession>
<keyword evidence="4 9" id="KW-0349">Heme</keyword>
<dbReference type="GO" id="GO:0004497">
    <property type="term" value="F:monooxygenase activity"/>
    <property type="evidence" value="ECO:0007669"/>
    <property type="project" value="UniProtKB-KW"/>
</dbReference>
<organism evidence="11 12">
    <name type="scientific">Araneus ventricosus</name>
    <name type="common">Orbweaver spider</name>
    <name type="synonym">Epeira ventricosa</name>
    <dbReference type="NCBI Taxonomy" id="182803"/>
    <lineage>
        <taxon>Eukaryota</taxon>
        <taxon>Metazoa</taxon>
        <taxon>Ecdysozoa</taxon>
        <taxon>Arthropoda</taxon>
        <taxon>Chelicerata</taxon>
        <taxon>Arachnida</taxon>
        <taxon>Araneae</taxon>
        <taxon>Araneomorphae</taxon>
        <taxon>Entelegynae</taxon>
        <taxon>Araneoidea</taxon>
        <taxon>Araneidae</taxon>
        <taxon>Araneus</taxon>
    </lineage>
</organism>
<evidence type="ECO:0000256" key="5">
    <source>
        <dbReference type="ARBA" id="ARBA00022824"/>
    </source>
</evidence>
<sequence length="459" mass="53218">MYFFQHIAFFQTLIGLCHLYGKDGLFGGHLLFKPAVIFFKAQAVEAVLSNTENIDKSREYRFMRPWLGTGLITSQGTKWRKMRRLLTPAFHFSILGDCIPVFQEQANVLISKIKSRIQEPWVDIVPLLSLCTLDIICQTAMGVPMNIQKGENCDYSNAILEIDQAIMYRLLRPWLYPDIIFNLTTIGKKFNSNLRLVHELNKKVLKQKMDKKTNENYNSSFDNKSNKYSFEKKMRKPFLELLLEYHLKDPSFTGKDVREEVDTFMAAGHDTTAATISWALYCLGIYPEVQRQVHEELDAIFGNEKNENISREVLAKMKFLECVIKETLRLYPVIPLIARETNHAFKALNYTVRKGTLCIILFWELHRDPAIFPDPEKFNPERFLPGNCTGRHPYAYAPFSAGPRNCIGQKFAMMETKTVLACILRHFRVKSLDPRDKVLIFPNITIRNAHPLRLSFECR</sequence>
<keyword evidence="9 10" id="KW-0479">Metal-binding</keyword>
<evidence type="ECO:0000256" key="7">
    <source>
        <dbReference type="ARBA" id="ARBA00023033"/>
    </source>
</evidence>
<comment type="caution">
    <text evidence="11">The sequence shown here is derived from an EMBL/GenBank/DDBJ whole genome shotgun (WGS) entry which is preliminary data.</text>
</comment>
<evidence type="ECO:0000256" key="6">
    <source>
        <dbReference type="ARBA" id="ARBA00023004"/>
    </source>
</evidence>